<comment type="caution">
    <text evidence="2">The sequence shown here is derived from an EMBL/GenBank/DDBJ whole genome shotgun (WGS) entry which is preliminary data.</text>
</comment>
<evidence type="ECO:0000256" key="1">
    <source>
        <dbReference type="SAM" id="Phobius"/>
    </source>
</evidence>
<keyword evidence="3" id="KW-1185">Reference proteome</keyword>
<organism evidence="2 3">
    <name type="scientific">Burkholderia orbicola</name>
    <dbReference type="NCBI Taxonomy" id="2978683"/>
    <lineage>
        <taxon>Bacteria</taxon>
        <taxon>Pseudomonadati</taxon>
        <taxon>Pseudomonadota</taxon>
        <taxon>Betaproteobacteria</taxon>
        <taxon>Burkholderiales</taxon>
        <taxon>Burkholderiaceae</taxon>
        <taxon>Burkholderia</taxon>
        <taxon>Burkholderia cepacia complex</taxon>
    </lineage>
</organism>
<name>A0ABT8P2V2_9BURK</name>
<feature type="transmembrane region" description="Helical" evidence="1">
    <location>
        <begin position="6"/>
        <end position="34"/>
    </location>
</feature>
<evidence type="ECO:0000313" key="3">
    <source>
        <dbReference type="Proteomes" id="UP001172217"/>
    </source>
</evidence>
<reference evidence="2" key="1">
    <citation type="submission" date="2023-07" db="EMBL/GenBank/DDBJ databases">
        <title>A collection of bacterial strains from the Burkholderia cepacia Research Laboratory and Repository.</title>
        <authorList>
            <person name="Lipuma J."/>
            <person name="Spilker T."/>
            <person name="Caverly L."/>
        </authorList>
    </citation>
    <scope>NUCLEOTIDE SEQUENCE</scope>
    <source>
        <strain evidence="2">AU45194</strain>
    </source>
</reference>
<accession>A0ABT8P2V2</accession>
<evidence type="ECO:0000313" key="2">
    <source>
        <dbReference type="EMBL" id="MDN7528130.1"/>
    </source>
</evidence>
<dbReference type="EMBL" id="JAUJQL010000032">
    <property type="protein sequence ID" value="MDN7528130.1"/>
    <property type="molecule type" value="Genomic_DNA"/>
</dbReference>
<gene>
    <name evidence="2" type="ORF">QZM70_34830</name>
</gene>
<dbReference type="Proteomes" id="UP001172217">
    <property type="component" value="Unassembled WGS sequence"/>
</dbReference>
<keyword evidence="1" id="KW-0472">Membrane</keyword>
<keyword evidence="1" id="KW-0812">Transmembrane</keyword>
<proteinExistence type="predicted"/>
<keyword evidence="1" id="KW-1133">Transmembrane helix</keyword>
<protein>
    <submittedName>
        <fullName evidence="2">Uncharacterized protein</fullName>
    </submittedName>
</protein>
<dbReference type="RefSeq" id="WP_125381103.1">
    <property type="nucleotide sequence ID" value="NZ_JAUJQL010000032.1"/>
</dbReference>
<sequence>MDDLPYINIGIYQVCICLLIVNFWGGFLVSMAVIRMLIVTALFWGVSVPGDVANGIEDEAE</sequence>